<reference evidence="2 3" key="1">
    <citation type="submission" date="2024-01" db="EMBL/GenBank/DDBJ databases">
        <authorList>
            <person name="Waweru B."/>
        </authorList>
    </citation>
    <scope>NUCLEOTIDE SEQUENCE [LARGE SCALE GENOMIC DNA]</scope>
</reference>
<proteinExistence type="predicted"/>
<name>A0AAV1R1S9_9ROSI</name>
<dbReference type="CDD" id="cd04051">
    <property type="entry name" value="C2_SRC2_like"/>
    <property type="match status" value="1"/>
</dbReference>
<dbReference type="PANTHER" id="PTHR32246">
    <property type="entry name" value="INGRESSION PROTEIN FIC1"/>
    <property type="match status" value="1"/>
</dbReference>
<dbReference type="GO" id="GO:0006952">
    <property type="term" value="P:defense response"/>
    <property type="evidence" value="ECO:0007669"/>
    <property type="project" value="InterPro"/>
</dbReference>
<accession>A0AAV1R1S9</accession>
<dbReference type="SMART" id="SM00239">
    <property type="entry name" value="C2"/>
    <property type="match status" value="1"/>
</dbReference>
<dbReference type="EMBL" id="CAWUPB010000851">
    <property type="protein sequence ID" value="CAK7326804.1"/>
    <property type="molecule type" value="Genomic_DNA"/>
</dbReference>
<dbReference type="InterPro" id="IPR044750">
    <property type="entry name" value="C2_SRC2/BAP"/>
</dbReference>
<dbReference type="PANTHER" id="PTHR32246:SF163">
    <property type="entry name" value="PROTEIN SRC2-LIKE"/>
    <property type="match status" value="1"/>
</dbReference>
<feature type="domain" description="C2" evidence="1">
    <location>
        <begin position="1"/>
        <end position="110"/>
    </location>
</feature>
<dbReference type="Proteomes" id="UP001314170">
    <property type="component" value="Unassembled WGS sequence"/>
</dbReference>
<dbReference type="Pfam" id="PF00168">
    <property type="entry name" value="C2"/>
    <property type="match status" value="1"/>
</dbReference>
<dbReference type="AlphaFoldDB" id="A0AAV1R1S9"/>
<dbReference type="InterPro" id="IPR035892">
    <property type="entry name" value="C2_domain_sf"/>
</dbReference>
<sequence length="169" mass="19084">MECRPLEITVTSAKDVNVFGKMDVYCIVSIKGDPYKSKQKQQTHVHKDSGPNSLWNFPMKFTIDEAAAQQHRLKIKFKLRAKRMMGDKDVGVVVLPVKDLLDAKDRKGILSYAVKTSWEDERNTLDKCGQDMVEPKGGISMVAKPSAYLNRVVKIRHSPTDDGKDTVFD</sequence>
<protein>
    <recommendedName>
        <fullName evidence="1">C2 domain-containing protein</fullName>
    </recommendedName>
</protein>
<evidence type="ECO:0000259" key="1">
    <source>
        <dbReference type="PROSITE" id="PS50004"/>
    </source>
</evidence>
<evidence type="ECO:0000313" key="2">
    <source>
        <dbReference type="EMBL" id="CAK7326804.1"/>
    </source>
</evidence>
<comment type="caution">
    <text evidence="2">The sequence shown here is derived from an EMBL/GenBank/DDBJ whole genome shotgun (WGS) entry which is preliminary data.</text>
</comment>
<organism evidence="2 3">
    <name type="scientific">Dovyalis caffra</name>
    <dbReference type="NCBI Taxonomy" id="77055"/>
    <lineage>
        <taxon>Eukaryota</taxon>
        <taxon>Viridiplantae</taxon>
        <taxon>Streptophyta</taxon>
        <taxon>Embryophyta</taxon>
        <taxon>Tracheophyta</taxon>
        <taxon>Spermatophyta</taxon>
        <taxon>Magnoliopsida</taxon>
        <taxon>eudicotyledons</taxon>
        <taxon>Gunneridae</taxon>
        <taxon>Pentapetalae</taxon>
        <taxon>rosids</taxon>
        <taxon>fabids</taxon>
        <taxon>Malpighiales</taxon>
        <taxon>Salicaceae</taxon>
        <taxon>Flacourtieae</taxon>
        <taxon>Dovyalis</taxon>
    </lineage>
</organism>
<gene>
    <name evidence="2" type="ORF">DCAF_LOCUS4510</name>
</gene>
<evidence type="ECO:0000313" key="3">
    <source>
        <dbReference type="Proteomes" id="UP001314170"/>
    </source>
</evidence>
<dbReference type="SUPFAM" id="SSF49562">
    <property type="entry name" value="C2 domain (Calcium/lipid-binding domain, CaLB)"/>
    <property type="match status" value="1"/>
</dbReference>
<keyword evidence="3" id="KW-1185">Reference proteome</keyword>
<dbReference type="Gene3D" id="2.60.40.150">
    <property type="entry name" value="C2 domain"/>
    <property type="match status" value="1"/>
</dbReference>
<dbReference type="InterPro" id="IPR000008">
    <property type="entry name" value="C2_dom"/>
</dbReference>
<dbReference type="PROSITE" id="PS50004">
    <property type="entry name" value="C2"/>
    <property type="match status" value="1"/>
</dbReference>